<dbReference type="AlphaFoldDB" id="A0AAP2DBF8"/>
<comment type="caution">
    <text evidence="2">The sequence shown here is derived from an EMBL/GenBank/DDBJ whole genome shotgun (WGS) entry which is preliminary data.</text>
</comment>
<gene>
    <name evidence="2" type="ORF">KK078_18810</name>
</gene>
<dbReference type="Gene3D" id="3.10.450.50">
    <property type="match status" value="1"/>
</dbReference>
<name>A0AAP2DBF8_9BACT</name>
<dbReference type="Pfam" id="PF14534">
    <property type="entry name" value="DUF4440"/>
    <property type="match status" value="1"/>
</dbReference>
<dbReference type="InterPro" id="IPR032710">
    <property type="entry name" value="NTF2-like_dom_sf"/>
</dbReference>
<dbReference type="Proteomes" id="UP001319180">
    <property type="component" value="Unassembled WGS sequence"/>
</dbReference>
<evidence type="ECO:0000313" key="3">
    <source>
        <dbReference type="Proteomes" id="UP001319180"/>
    </source>
</evidence>
<evidence type="ECO:0000259" key="1">
    <source>
        <dbReference type="Pfam" id="PF14534"/>
    </source>
</evidence>
<dbReference type="SUPFAM" id="SSF54427">
    <property type="entry name" value="NTF2-like"/>
    <property type="match status" value="1"/>
</dbReference>
<dbReference type="EMBL" id="JAHESC010000029">
    <property type="protein sequence ID" value="MBT1688629.1"/>
    <property type="molecule type" value="Genomic_DNA"/>
</dbReference>
<dbReference type="InterPro" id="IPR027843">
    <property type="entry name" value="DUF4440"/>
</dbReference>
<accession>A0AAP2DBF8</accession>
<dbReference type="RefSeq" id="WP_254091854.1">
    <property type="nucleotide sequence ID" value="NZ_JAHESC010000029.1"/>
</dbReference>
<sequence length="130" mass="14840">MKHDTNHEAELLKQTELKWNNAIQENLVQEMGKYMDDEWIIFSGDGNITTKEAFLRLVTSGDLQHSKMDFEILRVKIHGNTGLVVQRGTSAGTWQGRSFDNYEIASSVFVRDNNTWLAVQTMIAPANRPK</sequence>
<evidence type="ECO:0000313" key="2">
    <source>
        <dbReference type="EMBL" id="MBT1688629.1"/>
    </source>
</evidence>
<reference evidence="2 3" key="1">
    <citation type="submission" date="2021-05" db="EMBL/GenBank/DDBJ databases">
        <title>A Polyphasic approach of four new species of the genus Ohtaekwangia: Ohtaekwangia histidinii sp. nov., Ohtaekwangia cretensis sp. nov., Ohtaekwangia indiensis sp. nov., Ohtaekwangia reichenbachii sp. nov. from diverse environment.</title>
        <authorList>
            <person name="Octaviana S."/>
        </authorList>
    </citation>
    <scope>NUCLEOTIDE SEQUENCE [LARGE SCALE GENOMIC DNA]</scope>
    <source>
        <strain evidence="2 3">PWU37</strain>
    </source>
</reference>
<organism evidence="2 3">
    <name type="scientific">Dawidia soli</name>
    <dbReference type="NCBI Taxonomy" id="2782352"/>
    <lineage>
        <taxon>Bacteria</taxon>
        <taxon>Pseudomonadati</taxon>
        <taxon>Bacteroidota</taxon>
        <taxon>Cytophagia</taxon>
        <taxon>Cytophagales</taxon>
        <taxon>Chryseotaleaceae</taxon>
        <taxon>Dawidia</taxon>
    </lineage>
</organism>
<feature type="domain" description="DUF4440" evidence="1">
    <location>
        <begin position="13"/>
        <end position="117"/>
    </location>
</feature>
<keyword evidence="3" id="KW-1185">Reference proteome</keyword>
<protein>
    <submittedName>
        <fullName evidence="2">DUF4440 domain-containing protein</fullName>
    </submittedName>
</protein>
<proteinExistence type="predicted"/>